<evidence type="ECO:0000256" key="1">
    <source>
        <dbReference type="SAM" id="MobiDB-lite"/>
    </source>
</evidence>
<evidence type="ECO:0000313" key="2">
    <source>
        <dbReference type="EMBL" id="KIK97928.1"/>
    </source>
</evidence>
<dbReference type="Proteomes" id="UP000054538">
    <property type="component" value="Unassembled WGS sequence"/>
</dbReference>
<accession>A0A0D0DUG3</accession>
<dbReference type="AlphaFoldDB" id="A0A0D0DUG3"/>
<reference evidence="3" key="2">
    <citation type="submission" date="2015-01" db="EMBL/GenBank/DDBJ databases">
        <title>Evolutionary Origins and Diversification of the Mycorrhizal Mutualists.</title>
        <authorList>
            <consortium name="DOE Joint Genome Institute"/>
            <consortium name="Mycorrhizal Genomics Consortium"/>
            <person name="Kohler A."/>
            <person name="Kuo A."/>
            <person name="Nagy L.G."/>
            <person name="Floudas D."/>
            <person name="Copeland A."/>
            <person name="Barry K.W."/>
            <person name="Cichocki N."/>
            <person name="Veneault-Fourrey C."/>
            <person name="LaButti K."/>
            <person name="Lindquist E.A."/>
            <person name="Lipzen A."/>
            <person name="Lundell T."/>
            <person name="Morin E."/>
            <person name="Murat C."/>
            <person name="Riley R."/>
            <person name="Ohm R."/>
            <person name="Sun H."/>
            <person name="Tunlid A."/>
            <person name="Henrissat B."/>
            <person name="Grigoriev I.V."/>
            <person name="Hibbett D.S."/>
            <person name="Martin F."/>
        </authorList>
    </citation>
    <scope>NUCLEOTIDE SEQUENCE [LARGE SCALE GENOMIC DNA]</scope>
    <source>
        <strain evidence="3">Ve08.2h10</strain>
    </source>
</reference>
<evidence type="ECO:0000313" key="3">
    <source>
        <dbReference type="Proteomes" id="UP000054538"/>
    </source>
</evidence>
<dbReference type="HOGENOM" id="CLU_869058_0_0_1"/>
<gene>
    <name evidence="2" type="ORF">PAXRUDRAFT_135286</name>
</gene>
<sequence length="320" mass="34949">MVTYALLVQSNIFFLASQLQLEVPLVHHCYCPAILCFQVANGVAQLVPDVICKCHTKAEIEADKECLEEECQKAKQVHQAGLECIATIQDRQSLEEPKWPLPQPITSSSNTSNIQVSSFSIPTVTSKTTTPSALKPPPSHSPTPLSVSAEAKPPVALLDDDDTAEHVAVHSLVELHKSKNIDYGKPPFTQKPTLVPTAVESELVDVAMDVMVELSNSEDDLIIVDDLGFGHCSAPIGTARTQKWTTTLMSDQTRYIISIFDRNYCLYQVTDPDHSSLPSSKHTQTKPVSGCVQDGTSVKSTKKVKYNNSHLPPGAMTDNK</sequence>
<dbReference type="InParanoid" id="A0A0D0DUG3"/>
<feature type="region of interest" description="Disordered" evidence="1">
    <location>
        <begin position="126"/>
        <end position="149"/>
    </location>
</feature>
<keyword evidence="3" id="KW-1185">Reference proteome</keyword>
<proteinExistence type="predicted"/>
<protein>
    <submittedName>
        <fullName evidence="2">Unplaced genomic scaffold scaffold_92, whole genome shotgun sequence</fullName>
    </submittedName>
</protein>
<dbReference type="OrthoDB" id="2680071at2759"/>
<reference evidence="2 3" key="1">
    <citation type="submission" date="2014-04" db="EMBL/GenBank/DDBJ databases">
        <authorList>
            <consortium name="DOE Joint Genome Institute"/>
            <person name="Kuo A."/>
            <person name="Kohler A."/>
            <person name="Jargeat P."/>
            <person name="Nagy L.G."/>
            <person name="Floudas D."/>
            <person name="Copeland A."/>
            <person name="Barry K.W."/>
            <person name="Cichocki N."/>
            <person name="Veneault-Fourrey C."/>
            <person name="LaButti K."/>
            <person name="Lindquist E.A."/>
            <person name="Lipzen A."/>
            <person name="Lundell T."/>
            <person name="Morin E."/>
            <person name="Murat C."/>
            <person name="Sun H."/>
            <person name="Tunlid A."/>
            <person name="Henrissat B."/>
            <person name="Grigoriev I.V."/>
            <person name="Hibbett D.S."/>
            <person name="Martin F."/>
            <person name="Nordberg H.P."/>
            <person name="Cantor M.N."/>
            <person name="Hua S.X."/>
        </authorList>
    </citation>
    <scope>NUCLEOTIDE SEQUENCE [LARGE SCALE GENOMIC DNA]</scope>
    <source>
        <strain evidence="2 3">Ve08.2h10</strain>
    </source>
</reference>
<dbReference type="EMBL" id="KN824914">
    <property type="protein sequence ID" value="KIK97928.1"/>
    <property type="molecule type" value="Genomic_DNA"/>
</dbReference>
<feature type="compositionally biased region" description="Polar residues" evidence="1">
    <location>
        <begin position="276"/>
        <end position="287"/>
    </location>
</feature>
<name>A0A0D0DUG3_9AGAM</name>
<feature type="region of interest" description="Disordered" evidence="1">
    <location>
        <begin position="275"/>
        <end position="320"/>
    </location>
</feature>
<organism evidence="2 3">
    <name type="scientific">Paxillus rubicundulus Ve08.2h10</name>
    <dbReference type="NCBI Taxonomy" id="930991"/>
    <lineage>
        <taxon>Eukaryota</taxon>
        <taxon>Fungi</taxon>
        <taxon>Dikarya</taxon>
        <taxon>Basidiomycota</taxon>
        <taxon>Agaricomycotina</taxon>
        <taxon>Agaricomycetes</taxon>
        <taxon>Agaricomycetidae</taxon>
        <taxon>Boletales</taxon>
        <taxon>Paxilineae</taxon>
        <taxon>Paxillaceae</taxon>
        <taxon>Paxillus</taxon>
    </lineage>
</organism>